<evidence type="ECO:0000313" key="1">
    <source>
        <dbReference type="EMBL" id="KAK4191680.1"/>
    </source>
</evidence>
<gene>
    <name evidence="1" type="ORF">QBC35DRAFT_295137</name>
</gene>
<protein>
    <recommendedName>
        <fullName evidence="3">NTF2 domain-containing protein</fullName>
    </recommendedName>
</protein>
<accession>A0AAN7ANA9</accession>
<organism evidence="1 2">
    <name type="scientific">Podospora australis</name>
    <dbReference type="NCBI Taxonomy" id="1536484"/>
    <lineage>
        <taxon>Eukaryota</taxon>
        <taxon>Fungi</taxon>
        <taxon>Dikarya</taxon>
        <taxon>Ascomycota</taxon>
        <taxon>Pezizomycotina</taxon>
        <taxon>Sordariomycetes</taxon>
        <taxon>Sordariomycetidae</taxon>
        <taxon>Sordariales</taxon>
        <taxon>Podosporaceae</taxon>
        <taxon>Podospora</taxon>
    </lineage>
</organism>
<dbReference type="AlphaFoldDB" id="A0AAN7ANA9"/>
<reference evidence="1" key="2">
    <citation type="submission" date="2023-05" db="EMBL/GenBank/DDBJ databases">
        <authorList>
            <consortium name="Lawrence Berkeley National Laboratory"/>
            <person name="Steindorff A."/>
            <person name="Hensen N."/>
            <person name="Bonometti L."/>
            <person name="Westerberg I."/>
            <person name="Brannstrom I.O."/>
            <person name="Guillou S."/>
            <person name="Cros-Aarteil S."/>
            <person name="Calhoun S."/>
            <person name="Haridas S."/>
            <person name="Kuo A."/>
            <person name="Mondo S."/>
            <person name="Pangilinan J."/>
            <person name="Riley R."/>
            <person name="Labutti K."/>
            <person name="Andreopoulos B."/>
            <person name="Lipzen A."/>
            <person name="Chen C."/>
            <person name="Yanf M."/>
            <person name="Daum C."/>
            <person name="Ng V."/>
            <person name="Clum A."/>
            <person name="Ohm R."/>
            <person name="Martin F."/>
            <person name="Silar P."/>
            <person name="Natvig D."/>
            <person name="Lalanne C."/>
            <person name="Gautier V."/>
            <person name="Ament-Velasquez S.L."/>
            <person name="Kruys A."/>
            <person name="Hutchinson M.I."/>
            <person name="Powell A.J."/>
            <person name="Barry K."/>
            <person name="Miller A.N."/>
            <person name="Grigoriev I.V."/>
            <person name="Debuchy R."/>
            <person name="Gladieux P."/>
            <person name="Thoren M.H."/>
            <person name="Johannesson H."/>
        </authorList>
    </citation>
    <scope>NUCLEOTIDE SEQUENCE</scope>
    <source>
        <strain evidence="1">PSN309</strain>
    </source>
</reference>
<dbReference type="Proteomes" id="UP001302126">
    <property type="component" value="Unassembled WGS sequence"/>
</dbReference>
<reference evidence="1" key="1">
    <citation type="journal article" date="2023" name="Mol. Phylogenet. Evol.">
        <title>Genome-scale phylogeny and comparative genomics of the fungal order Sordariales.</title>
        <authorList>
            <person name="Hensen N."/>
            <person name="Bonometti L."/>
            <person name="Westerberg I."/>
            <person name="Brannstrom I.O."/>
            <person name="Guillou S."/>
            <person name="Cros-Aarteil S."/>
            <person name="Calhoun S."/>
            <person name="Haridas S."/>
            <person name="Kuo A."/>
            <person name="Mondo S."/>
            <person name="Pangilinan J."/>
            <person name="Riley R."/>
            <person name="LaButti K."/>
            <person name="Andreopoulos B."/>
            <person name="Lipzen A."/>
            <person name="Chen C."/>
            <person name="Yan M."/>
            <person name="Daum C."/>
            <person name="Ng V."/>
            <person name="Clum A."/>
            <person name="Steindorff A."/>
            <person name="Ohm R.A."/>
            <person name="Martin F."/>
            <person name="Silar P."/>
            <person name="Natvig D.O."/>
            <person name="Lalanne C."/>
            <person name="Gautier V."/>
            <person name="Ament-Velasquez S.L."/>
            <person name="Kruys A."/>
            <person name="Hutchinson M.I."/>
            <person name="Powell A.J."/>
            <person name="Barry K."/>
            <person name="Miller A.N."/>
            <person name="Grigoriev I.V."/>
            <person name="Debuchy R."/>
            <person name="Gladieux P."/>
            <person name="Hiltunen Thoren M."/>
            <person name="Johannesson H."/>
        </authorList>
    </citation>
    <scope>NUCLEOTIDE SEQUENCE</scope>
    <source>
        <strain evidence="1">PSN309</strain>
    </source>
</reference>
<sequence length="187" mass="21229">MSRTDDTNARCCADAANKFVTWYYQQLNEGKPIAQAYVNKNETLMKVGHPPAEICINGQMVATPEDLDTLWAQQRSAPLATTDKTHVHYDVHCFDAVVINKDYRFACPQNLIDIHGPNDGVRMMMTVTVSGDVYFGVSKNWKTNDDFATKQHFNDVFILVPNWEVIGKQNGKFGKKYLVSSHTYRAF</sequence>
<dbReference type="EMBL" id="MU864358">
    <property type="protein sequence ID" value="KAK4191680.1"/>
    <property type="molecule type" value="Genomic_DNA"/>
</dbReference>
<keyword evidence="2" id="KW-1185">Reference proteome</keyword>
<comment type="caution">
    <text evidence="1">The sequence shown here is derived from an EMBL/GenBank/DDBJ whole genome shotgun (WGS) entry which is preliminary data.</text>
</comment>
<proteinExistence type="predicted"/>
<dbReference type="Gene3D" id="3.10.450.50">
    <property type="match status" value="1"/>
</dbReference>
<evidence type="ECO:0008006" key="3">
    <source>
        <dbReference type="Google" id="ProtNLM"/>
    </source>
</evidence>
<evidence type="ECO:0000313" key="2">
    <source>
        <dbReference type="Proteomes" id="UP001302126"/>
    </source>
</evidence>
<name>A0AAN7ANA9_9PEZI</name>